<dbReference type="InterPro" id="IPR020548">
    <property type="entry name" value="Fructose_bisphosphatase_AS"/>
</dbReference>
<dbReference type="Pfam" id="PF18913">
    <property type="entry name" value="FBPase_C"/>
    <property type="match status" value="1"/>
</dbReference>
<dbReference type="InterPro" id="IPR033391">
    <property type="entry name" value="FBPase_N"/>
</dbReference>
<dbReference type="PRINTS" id="PR00115">
    <property type="entry name" value="F16BPHPHTASE"/>
</dbReference>
<comment type="pathway">
    <text evidence="2">Carbohydrate biosynthesis; Calvin cycle.</text>
</comment>
<dbReference type="NCBIfam" id="NF006779">
    <property type="entry name" value="PRK09293.1-3"/>
    <property type="match status" value="1"/>
</dbReference>
<dbReference type="PANTHER" id="PTHR11556">
    <property type="entry name" value="FRUCTOSE-1,6-BISPHOSPHATASE-RELATED"/>
    <property type="match status" value="1"/>
</dbReference>
<feature type="binding site" evidence="12">
    <location>
        <position position="115"/>
    </location>
    <ligand>
        <name>Mg(2+)</name>
        <dbReference type="ChEBI" id="CHEBI:18420"/>
        <label>2</label>
    </ligand>
</feature>
<dbReference type="GO" id="GO:0030388">
    <property type="term" value="P:fructose 1,6-bisphosphate metabolic process"/>
    <property type="evidence" value="ECO:0007669"/>
    <property type="project" value="TreeGrafter"/>
</dbReference>
<dbReference type="InterPro" id="IPR000146">
    <property type="entry name" value="FBPase_class-1"/>
</dbReference>
<feature type="binding site" evidence="12">
    <location>
        <position position="118"/>
    </location>
    <ligand>
        <name>Mg(2+)</name>
        <dbReference type="ChEBI" id="CHEBI:18420"/>
        <label>2</label>
    </ligand>
</feature>
<dbReference type="GO" id="GO:0005829">
    <property type="term" value="C:cytosol"/>
    <property type="evidence" value="ECO:0007669"/>
    <property type="project" value="TreeGrafter"/>
</dbReference>
<evidence type="ECO:0000256" key="9">
    <source>
        <dbReference type="ARBA" id="ARBA00023277"/>
    </source>
</evidence>
<comment type="caution">
    <text evidence="16">The sequence shown here is derived from an EMBL/GenBank/DDBJ whole genome shotgun (WGS) entry which is preliminary data.</text>
</comment>
<evidence type="ECO:0000256" key="5">
    <source>
        <dbReference type="ARBA" id="ARBA00022490"/>
    </source>
</evidence>
<feature type="binding site" evidence="12">
    <location>
        <position position="117"/>
    </location>
    <ligand>
        <name>Mg(2+)</name>
        <dbReference type="ChEBI" id="CHEBI:18420"/>
        <label>1</label>
    </ligand>
</feature>
<dbReference type="SUPFAM" id="SSF56655">
    <property type="entry name" value="Carbohydrate phosphatase"/>
    <property type="match status" value="1"/>
</dbReference>
<evidence type="ECO:0000259" key="14">
    <source>
        <dbReference type="Pfam" id="PF00316"/>
    </source>
</evidence>
<evidence type="ECO:0000256" key="3">
    <source>
        <dbReference type="ARBA" id="ARBA00010941"/>
    </source>
</evidence>
<dbReference type="EMBL" id="DSQF01000012">
    <property type="protein sequence ID" value="HGZ43084.1"/>
    <property type="molecule type" value="Genomic_DNA"/>
</dbReference>
<evidence type="ECO:0000256" key="10">
    <source>
        <dbReference type="ARBA" id="ARBA00072069"/>
    </source>
</evidence>
<dbReference type="PIRSF" id="PIRSF000904">
    <property type="entry name" value="FBPtase_SBPase"/>
    <property type="match status" value="1"/>
</dbReference>
<dbReference type="GO" id="GO:0006002">
    <property type="term" value="P:fructose 6-phosphate metabolic process"/>
    <property type="evidence" value="ECO:0007669"/>
    <property type="project" value="TreeGrafter"/>
</dbReference>
<evidence type="ECO:0000256" key="11">
    <source>
        <dbReference type="ARBA" id="ARBA00081210"/>
    </source>
</evidence>
<feature type="binding site" evidence="12">
    <location>
        <begin position="118"/>
        <end position="121"/>
    </location>
    <ligand>
        <name>substrate</name>
    </ligand>
</feature>
<sequence length="344" mass="37770">MAERAVTLSQFLLQREREHPEASGEFTSVLMDIALAAKMINKAVIRAGLVDVLGDTGTVNVQGERVQKLDVFAHETIMRVLGSTGQLAVIASEEDEDIVPIPEGQPVGKYVVNFDPLDGSSNIDANVNIGTIFSILPRLTRRGSGGLEDVLQAGRRQLCAGYVLYGTTTMLVYTTGDGVHGFTYEPSIGEFLLSHPNIRTPARGRIYSVNEGNYARWSDGVKRYIDWLKVEDAGTSRPYSARYVGSLVADFHRNLLYGGIYLYPGDRRNPNGKLRLLYEAAPLAFVAEQAGGAASDGVRRILDIAPSTLHQRTPLLLGSPENVREAELFIQERHEAVVSDRRQV</sequence>
<feature type="binding site" evidence="12">
    <location>
        <begin position="261"/>
        <end position="263"/>
    </location>
    <ligand>
        <name>substrate</name>
    </ligand>
</feature>
<dbReference type="GO" id="GO:0005986">
    <property type="term" value="P:sucrose biosynthetic process"/>
    <property type="evidence" value="ECO:0007669"/>
    <property type="project" value="TreeGrafter"/>
</dbReference>
<evidence type="ECO:0000256" key="8">
    <source>
        <dbReference type="ARBA" id="ARBA00022842"/>
    </source>
</evidence>
<dbReference type="PROSITE" id="PS00124">
    <property type="entry name" value="FBPASE"/>
    <property type="match status" value="1"/>
</dbReference>
<keyword evidence="5 12" id="KW-0963">Cytoplasm</keyword>
<evidence type="ECO:0000259" key="15">
    <source>
        <dbReference type="Pfam" id="PF18913"/>
    </source>
</evidence>
<evidence type="ECO:0000256" key="12">
    <source>
        <dbReference type="HAMAP-Rule" id="MF_01855"/>
    </source>
</evidence>
<dbReference type="EC" id="3.1.3.11" evidence="4 12"/>
<accession>A0A832I3T6</accession>
<keyword evidence="8 12" id="KW-0460">Magnesium</keyword>
<keyword evidence="9 12" id="KW-0119">Carbohydrate metabolism</keyword>
<dbReference type="GO" id="GO:0006000">
    <property type="term" value="P:fructose metabolic process"/>
    <property type="evidence" value="ECO:0007669"/>
    <property type="project" value="TreeGrafter"/>
</dbReference>
<dbReference type="PANTHER" id="PTHR11556:SF35">
    <property type="entry name" value="SEDOHEPTULOSE-1,7-BISPHOSPHATASE, CHLOROPLASTIC"/>
    <property type="match status" value="1"/>
</dbReference>
<feature type="domain" description="Fructose-1-6-bisphosphatase class I N-terminal" evidence="14">
    <location>
        <begin position="7"/>
        <end position="196"/>
    </location>
</feature>
<dbReference type="NCBIfam" id="NF006778">
    <property type="entry name" value="PRK09293.1-1"/>
    <property type="match status" value="1"/>
</dbReference>
<dbReference type="FunFam" id="3.30.540.10:FF:000002">
    <property type="entry name" value="Fructose-1,6-bisphosphatase class 1"/>
    <property type="match status" value="1"/>
</dbReference>
<feature type="binding site" evidence="12">
    <location>
        <position position="273"/>
    </location>
    <ligand>
        <name>substrate</name>
    </ligand>
</feature>
<evidence type="ECO:0000313" key="16">
    <source>
        <dbReference type="EMBL" id="HGZ43084.1"/>
    </source>
</evidence>
<feature type="binding site" evidence="12">
    <location>
        <position position="93"/>
    </location>
    <ligand>
        <name>Mg(2+)</name>
        <dbReference type="ChEBI" id="CHEBI:18420"/>
        <label>1</label>
    </ligand>
</feature>
<feature type="binding site" evidence="12">
    <location>
        <position position="243"/>
    </location>
    <ligand>
        <name>substrate</name>
    </ligand>
</feature>
<dbReference type="FunFam" id="3.40.190.80:FF:000001">
    <property type="entry name" value="Fructose-1,6-bisphosphatase class 1"/>
    <property type="match status" value="1"/>
</dbReference>
<dbReference type="InterPro" id="IPR028343">
    <property type="entry name" value="FBPtase"/>
</dbReference>
<proteinExistence type="inferred from homology"/>
<dbReference type="Gene3D" id="3.30.540.10">
    <property type="entry name" value="Fructose-1,6-Bisphosphatase, subunit A, domain 1"/>
    <property type="match status" value="1"/>
</dbReference>
<evidence type="ECO:0000256" key="13">
    <source>
        <dbReference type="RuleBase" id="RU000508"/>
    </source>
</evidence>
<dbReference type="Gene3D" id="3.40.190.80">
    <property type="match status" value="1"/>
</dbReference>
<dbReference type="GO" id="GO:0000287">
    <property type="term" value="F:magnesium ion binding"/>
    <property type="evidence" value="ECO:0007669"/>
    <property type="project" value="UniProtKB-UniRule"/>
</dbReference>
<comment type="similarity">
    <text evidence="3 12 13">Belongs to the FBPase class 1 family.</text>
</comment>
<dbReference type="CDD" id="cd00354">
    <property type="entry name" value="FBPase"/>
    <property type="match status" value="1"/>
</dbReference>
<evidence type="ECO:0000256" key="7">
    <source>
        <dbReference type="ARBA" id="ARBA00022801"/>
    </source>
</evidence>
<dbReference type="InterPro" id="IPR044015">
    <property type="entry name" value="FBPase_C_dom"/>
</dbReference>
<dbReference type="GO" id="GO:0042132">
    <property type="term" value="F:fructose 1,6-bisphosphate 1-phosphatase activity"/>
    <property type="evidence" value="ECO:0007669"/>
    <property type="project" value="UniProtKB-UniRule"/>
</dbReference>
<feature type="domain" description="Fructose-1-6-bisphosphatase class 1 C-terminal" evidence="15">
    <location>
        <begin position="201"/>
        <end position="329"/>
    </location>
</feature>
<reference evidence="16" key="1">
    <citation type="journal article" date="2020" name="mSystems">
        <title>Genome- and Community-Level Interaction Insights into Carbon Utilization and Element Cycling Functions of Hydrothermarchaeota in Hydrothermal Sediment.</title>
        <authorList>
            <person name="Zhou Z."/>
            <person name="Liu Y."/>
            <person name="Xu W."/>
            <person name="Pan J."/>
            <person name="Luo Z.H."/>
            <person name="Li M."/>
        </authorList>
    </citation>
    <scope>NUCLEOTIDE SEQUENCE [LARGE SCALE GENOMIC DNA]</scope>
    <source>
        <strain evidence="16">SpSt-381</strain>
    </source>
</reference>
<comment type="cofactor">
    <cofactor evidence="12">
        <name>Mg(2+)</name>
        <dbReference type="ChEBI" id="CHEBI:18420"/>
    </cofactor>
    <text evidence="12">Binds 2 magnesium ions per subunit.</text>
</comment>
<protein>
    <recommendedName>
        <fullName evidence="10 12">Fructose-1,6-bisphosphatase class 1</fullName>
        <shortName evidence="12">FBPase class 1</shortName>
        <ecNumber evidence="4 12">3.1.3.11</ecNumber>
    </recommendedName>
    <alternativeName>
        <fullName evidence="11 12">D-fructose-1,6-bisphosphate 1-phosphohydrolase class 1</fullName>
    </alternativeName>
</protein>
<evidence type="ECO:0000256" key="4">
    <source>
        <dbReference type="ARBA" id="ARBA00013093"/>
    </source>
</evidence>
<comment type="catalytic activity">
    <reaction evidence="1 12">
        <text>beta-D-fructose 1,6-bisphosphate + H2O = beta-D-fructose 6-phosphate + phosphate</text>
        <dbReference type="Rhea" id="RHEA:11064"/>
        <dbReference type="ChEBI" id="CHEBI:15377"/>
        <dbReference type="ChEBI" id="CHEBI:32966"/>
        <dbReference type="ChEBI" id="CHEBI:43474"/>
        <dbReference type="ChEBI" id="CHEBI:57634"/>
        <dbReference type="EC" id="3.1.3.11"/>
    </reaction>
</comment>
<comment type="subunit">
    <text evidence="12">Homotetramer.</text>
</comment>
<evidence type="ECO:0000256" key="2">
    <source>
        <dbReference type="ARBA" id="ARBA00005215"/>
    </source>
</evidence>
<organism evidence="16">
    <name type="scientific">Eiseniibacteriota bacterium</name>
    <dbReference type="NCBI Taxonomy" id="2212470"/>
    <lineage>
        <taxon>Bacteria</taxon>
        <taxon>Candidatus Eiseniibacteriota</taxon>
    </lineage>
</organism>
<dbReference type="GO" id="GO:0006094">
    <property type="term" value="P:gluconeogenesis"/>
    <property type="evidence" value="ECO:0007669"/>
    <property type="project" value="UniProtKB-UniRule"/>
</dbReference>
<dbReference type="PIRSF" id="PIRSF500210">
    <property type="entry name" value="FBPtase"/>
    <property type="match status" value="1"/>
</dbReference>
<dbReference type="Pfam" id="PF00316">
    <property type="entry name" value="FBPase"/>
    <property type="match status" value="1"/>
</dbReference>
<gene>
    <name evidence="12" type="primary">fbp</name>
    <name evidence="16" type="ORF">ENR23_06615</name>
</gene>
<evidence type="ECO:0000256" key="1">
    <source>
        <dbReference type="ARBA" id="ARBA00001273"/>
    </source>
</evidence>
<keyword evidence="7 12" id="KW-0378">Hydrolase</keyword>
<name>A0A832I3T6_UNCEI</name>
<dbReference type="AlphaFoldDB" id="A0A832I3T6"/>
<feature type="binding site" evidence="12">
    <location>
        <position position="279"/>
    </location>
    <ligand>
        <name>Mg(2+)</name>
        <dbReference type="ChEBI" id="CHEBI:18420"/>
        <label>2</label>
    </ligand>
</feature>
<feature type="binding site" evidence="12">
    <location>
        <position position="115"/>
    </location>
    <ligand>
        <name>Mg(2+)</name>
        <dbReference type="ChEBI" id="CHEBI:18420"/>
        <label>1</label>
    </ligand>
</feature>
<dbReference type="HAMAP" id="MF_01855">
    <property type="entry name" value="FBPase_class1"/>
    <property type="match status" value="1"/>
</dbReference>
<comment type="subcellular location">
    <subcellularLocation>
        <location evidence="12">Cytoplasm</location>
    </subcellularLocation>
</comment>
<evidence type="ECO:0000256" key="6">
    <source>
        <dbReference type="ARBA" id="ARBA00022723"/>
    </source>
</evidence>
<feature type="binding site" evidence="12">
    <location>
        <position position="210"/>
    </location>
    <ligand>
        <name>substrate</name>
    </ligand>
</feature>
<keyword evidence="6 12" id="KW-0479">Metal-binding</keyword>